<evidence type="ECO:0000256" key="1">
    <source>
        <dbReference type="SAM" id="MobiDB-lite"/>
    </source>
</evidence>
<dbReference type="EMBL" id="FQ790362">
    <property type="protein sequence ID" value="CCD56767.1"/>
    <property type="molecule type" value="Genomic_DNA"/>
</dbReference>
<feature type="region of interest" description="Disordered" evidence="1">
    <location>
        <begin position="258"/>
        <end position="289"/>
    </location>
</feature>
<dbReference type="AlphaFoldDB" id="G2YYR9"/>
<keyword evidence="2" id="KW-0732">Signal</keyword>
<evidence type="ECO:0000313" key="5">
    <source>
        <dbReference type="Proteomes" id="UP000008177"/>
    </source>
</evidence>
<feature type="chain" id="PRO_5003440534" description="SMODS and SLOG-associating 2TM effector domain-containing protein" evidence="2">
    <location>
        <begin position="29"/>
        <end position="289"/>
    </location>
</feature>
<gene>
    <name evidence="4" type="ORF">BofuT4_P140290.1</name>
</gene>
<proteinExistence type="predicted"/>
<evidence type="ECO:0000259" key="3">
    <source>
        <dbReference type="Pfam" id="PF18142"/>
    </source>
</evidence>
<dbReference type="PANTHER" id="PTHR38793">
    <property type="entry name" value="SLATT_FUNGAL DOMAIN-CONTAINING PROTEIN-RELATED"/>
    <property type="match status" value="1"/>
</dbReference>
<dbReference type="InterPro" id="IPR041622">
    <property type="entry name" value="SLATT_fungi"/>
</dbReference>
<dbReference type="OrthoDB" id="4472872at2759"/>
<evidence type="ECO:0000256" key="2">
    <source>
        <dbReference type="SAM" id="SignalP"/>
    </source>
</evidence>
<dbReference type="Pfam" id="PF18142">
    <property type="entry name" value="SLATT_fungal"/>
    <property type="match status" value="1"/>
</dbReference>
<name>G2YYR9_BOTF4</name>
<feature type="domain" description="SMODS and SLOG-associating 2TM effector" evidence="3">
    <location>
        <begin position="108"/>
        <end position="226"/>
    </location>
</feature>
<protein>
    <recommendedName>
        <fullName evidence="3">SMODS and SLOG-associating 2TM effector domain-containing protein</fullName>
    </recommendedName>
</protein>
<dbReference type="eggNOG" id="ENOG502SNA3">
    <property type="taxonomic scope" value="Eukaryota"/>
</dbReference>
<dbReference type="NCBIfam" id="NF033635">
    <property type="entry name" value="SLATT_fungal"/>
    <property type="match status" value="1"/>
</dbReference>
<dbReference type="PANTHER" id="PTHR38793:SF3">
    <property type="entry name" value="SMODS AND SLOG-ASSOCIATING 2TM EFFECTOR DOMAIN-CONTAINING PROTEIN"/>
    <property type="match status" value="1"/>
</dbReference>
<accession>G2YYR9</accession>
<evidence type="ECO:0000313" key="4">
    <source>
        <dbReference type="EMBL" id="CCD56767.1"/>
    </source>
</evidence>
<feature type="signal peptide" evidence="2">
    <location>
        <begin position="1"/>
        <end position="28"/>
    </location>
</feature>
<reference evidence="5" key="1">
    <citation type="journal article" date="2011" name="PLoS Genet.">
        <title>Genomic analysis of the necrotrophic fungal pathogens Sclerotinia sclerotiorum and Botrytis cinerea.</title>
        <authorList>
            <person name="Amselem J."/>
            <person name="Cuomo C.A."/>
            <person name="van Kan J.A."/>
            <person name="Viaud M."/>
            <person name="Benito E.P."/>
            <person name="Couloux A."/>
            <person name="Coutinho P.M."/>
            <person name="de Vries R.P."/>
            <person name="Dyer P.S."/>
            <person name="Fillinger S."/>
            <person name="Fournier E."/>
            <person name="Gout L."/>
            <person name="Hahn M."/>
            <person name="Kohn L."/>
            <person name="Lapalu N."/>
            <person name="Plummer K.M."/>
            <person name="Pradier J.M."/>
            <person name="Quevillon E."/>
            <person name="Sharon A."/>
            <person name="Simon A."/>
            <person name="ten Have A."/>
            <person name="Tudzynski B."/>
            <person name="Tudzynski P."/>
            <person name="Wincker P."/>
            <person name="Andrew M."/>
            <person name="Anthouard V."/>
            <person name="Beever R.E."/>
            <person name="Beffa R."/>
            <person name="Benoit I."/>
            <person name="Bouzid O."/>
            <person name="Brault B."/>
            <person name="Chen Z."/>
            <person name="Choquer M."/>
            <person name="Collemare J."/>
            <person name="Cotton P."/>
            <person name="Danchin E.G."/>
            <person name="Da Silva C."/>
            <person name="Gautier A."/>
            <person name="Giraud C."/>
            <person name="Giraud T."/>
            <person name="Gonzalez C."/>
            <person name="Grossetete S."/>
            <person name="Guldener U."/>
            <person name="Henrissat B."/>
            <person name="Howlett B.J."/>
            <person name="Kodira C."/>
            <person name="Kretschmer M."/>
            <person name="Lappartient A."/>
            <person name="Leroch M."/>
            <person name="Levis C."/>
            <person name="Mauceli E."/>
            <person name="Neuveglise C."/>
            <person name="Oeser B."/>
            <person name="Pearson M."/>
            <person name="Poulain J."/>
            <person name="Poussereau N."/>
            <person name="Quesneville H."/>
            <person name="Rascle C."/>
            <person name="Schumacher J."/>
            <person name="Segurens B."/>
            <person name="Sexton A."/>
            <person name="Silva E."/>
            <person name="Sirven C."/>
            <person name="Soanes D.M."/>
            <person name="Talbot N.J."/>
            <person name="Templeton M."/>
            <person name="Yandava C."/>
            <person name="Yarden O."/>
            <person name="Zeng Q."/>
            <person name="Rollins J.A."/>
            <person name="Lebrun M.H."/>
            <person name="Dickman M."/>
        </authorList>
    </citation>
    <scope>NUCLEOTIDE SEQUENCE [LARGE SCALE GENOMIC DNA]</scope>
    <source>
        <strain evidence="5">T4</strain>
    </source>
</reference>
<feature type="compositionally biased region" description="Polar residues" evidence="1">
    <location>
        <begin position="262"/>
        <end position="289"/>
    </location>
</feature>
<dbReference type="HOGENOM" id="CLU_058667_2_0_1"/>
<dbReference type="InParanoid" id="G2YYR9"/>
<organism evidence="4 5">
    <name type="scientific">Botryotinia fuckeliana (strain T4)</name>
    <name type="common">Noble rot fungus</name>
    <name type="synonym">Botrytis cinerea</name>
    <dbReference type="NCBI Taxonomy" id="999810"/>
    <lineage>
        <taxon>Eukaryota</taxon>
        <taxon>Fungi</taxon>
        <taxon>Dikarya</taxon>
        <taxon>Ascomycota</taxon>
        <taxon>Pezizomycotina</taxon>
        <taxon>Leotiomycetes</taxon>
        <taxon>Helotiales</taxon>
        <taxon>Sclerotiniaceae</taxon>
        <taxon>Botrytis</taxon>
    </lineage>
</organism>
<dbReference type="Proteomes" id="UP000008177">
    <property type="component" value="Unplaced contigs"/>
</dbReference>
<sequence length="289" mass="31775">MGHPNAYICPRISVSLLLFQFISLPSKSFIHSTCNMSAENTPLLSELTPSHHRPASTSSSVSFFPPALQKFRLAVGINVPVTSPAMFPPSDFENLRGNSYGIYKSVLVQQRNFSLQYHLMEGVYYISILSQLFIGGVLASSGQLSQTYPQAVPILGVANTCLAGVLGLLKSQGLPDRLRKDEFEMRKVQDFIEECDARLAIGWGETISESEVDGLIKEVFDHYSVARDTTEMNRPTNYTYQADGDGTGNRGAMNLQRKMHSESANPRRSVGGRQSNISVGGNGKSLQIY</sequence>